<dbReference type="EMBL" id="LT614635">
    <property type="protein sequence ID" value="SCN25342.1"/>
    <property type="molecule type" value="Genomic_DNA"/>
</dbReference>
<dbReference type="EMBL" id="LT608273">
    <property type="protein sequence ID" value="SCO60315.1"/>
    <property type="molecule type" value="Genomic_DNA"/>
</dbReference>
<dbReference type="Proteomes" id="UP000069549">
    <property type="component" value="Chromosome 9"/>
</dbReference>
<protein>
    <submittedName>
        <fullName evidence="3">Autophagy-related protein 7, putative</fullName>
    </submittedName>
</protein>
<dbReference type="OrthoDB" id="338614at2759"/>
<evidence type="ECO:0000313" key="6">
    <source>
        <dbReference type="EMBL" id="SCO60315.1"/>
    </source>
</evidence>
<dbReference type="GO" id="GO:0034727">
    <property type="term" value="P:piecemeal microautophagy of the nucleus"/>
    <property type="evidence" value="ECO:0007669"/>
    <property type="project" value="TreeGrafter"/>
</dbReference>
<dbReference type="InterPro" id="IPR032197">
    <property type="entry name" value="Atg7_N"/>
</dbReference>
<feature type="domain" description="THIF-type NAD/FAD binding fold" evidence="1">
    <location>
        <begin position="627"/>
        <end position="946"/>
    </location>
</feature>
<dbReference type="EMBL" id="LT160029">
    <property type="protein sequence ID" value="CXI42985.1"/>
    <property type="molecule type" value="Genomic_DNA"/>
</dbReference>
<dbReference type="GO" id="GO:0032446">
    <property type="term" value="P:protein modification by small protein conjugation"/>
    <property type="evidence" value="ECO:0007669"/>
    <property type="project" value="TreeGrafter"/>
</dbReference>
<dbReference type="Pfam" id="PF00899">
    <property type="entry name" value="ThiF"/>
    <property type="match status" value="1"/>
</dbReference>
<organism evidence="3 8">
    <name type="scientific">Plasmodium berghei</name>
    <dbReference type="NCBI Taxonomy" id="5821"/>
    <lineage>
        <taxon>Eukaryota</taxon>
        <taxon>Sar</taxon>
        <taxon>Alveolata</taxon>
        <taxon>Apicomplexa</taxon>
        <taxon>Aconoidasida</taxon>
        <taxon>Haemosporida</taxon>
        <taxon>Plasmodiidae</taxon>
        <taxon>Plasmodium</taxon>
        <taxon>Plasmodium (Vinckeia)</taxon>
    </lineage>
</organism>
<evidence type="ECO:0000259" key="1">
    <source>
        <dbReference type="Pfam" id="PF00899"/>
    </source>
</evidence>
<dbReference type="AlphaFoldDB" id="A0A0Y9WN24"/>
<dbReference type="Proteomes" id="UP000219974">
    <property type="component" value="Chromosome 9"/>
</dbReference>
<dbReference type="InterPro" id="IPR000594">
    <property type="entry name" value="ThiF_NAD_FAD-bd"/>
</dbReference>
<dbReference type="GO" id="GO:0000422">
    <property type="term" value="P:autophagy of mitochondrion"/>
    <property type="evidence" value="ECO:0007669"/>
    <property type="project" value="TreeGrafter"/>
</dbReference>
<dbReference type="Proteomes" id="UP000219860">
    <property type="component" value="Chromosome 9"/>
</dbReference>
<dbReference type="Proteomes" id="UP000516480">
    <property type="component" value="Chromosome 9"/>
</dbReference>
<accession>A0A0Y9WN24</accession>
<dbReference type="Proteomes" id="UP000220214">
    <property type="component" value="Chromosome 9"/>
</dbReference>
<feature type="domain" description="Ubiquitin-like modifier-activating enzyme Atg7 N-terminal" evidence="2">
    <location>
        <begin position="34"/>
        <end position="442"/>
    </location>
</feature>
<dbReference type="OMA" id="FKMDISF"/>
<evidence type="ECO:0000313" key="5">
    <source>
        <dbReference type="EMBL" id="SCN25342.1"/>
    </source>
</evidence>
<evidence type="ECO:0000313" key="3">
    <source>
        <dbReference type="EMBL" id="CXI42985.1"/>
    </source>
</evidence>
<dbReference type="EMBL" id="LT608257">
    <property type="protein sequence ID" value="SCO62019.1"/>
    <property type="molecule type" value="Genomic_DNA"/>
</dbReference>
<dbReference type="Gene3D" id="3.40.50.720">
    <property type="entry name" value="NAD(P)-binding Rossmann-like Domain"/>
    <property type="match status" value="1"/>
</dbReference>
<dbReference type="Pfam" id="PF16420">
    <property type="entry name" value="ATG7_N"/>
    <property type="match status" value="1"/>
</dbReference>
<dbReference type="InterPro" id="IPR035985">
    <property type="entry name" value="Ubiquitin-activating_enz"/>
</dbReference>
<evidence type="ECO:0000259" key="2">
    <source>
        <dbReference type="Pfam" id="PF16420"/>
    </source>
</evidence>
<proteinExistence type="predicted"/>
<evidence type="ECO:0000313" key="9">
    <source>
        <dbReference type="Proteomes" id="UP000219860"/>
    </source>
</evidence>
<sequence>MNINKCEAYSEELEKVQTCGQEKGQILKHCYNEFKIDISFFLKLHEQKINIYKLKSDYVNLISETYVKKIKVEYKYKKINNLDIIEFYYPYKNTSFIEINKNSFETDKICIEFRKNEEKKFQKINNYNKKYQGLLLNFNTLEEFLNANKTKHVNNSMNDIKMYVVCENNEKKKKKCIYDNSFWEYKQDELDFFEKINKYLILSYFDLKKCICYYSISNPVIKPLGNFKEILPSQRLHIYINTENVYLNKEIKEINVIDTIYLSQKIDDCFNSHKMFVKSRVFLLLRFKNDDINDGNYYDEFMQNSYEILSNIQSEENNEFYKINSFKKLYEYIFYDDKYKENSMNDNQQNEYILHCSILRKNLNLVVLPINCLSELKEEINMSKDKVLKNIKKKYFDIYICMIDHNLIHNSLNWDARNLLYFLTIKYELYNFEISLLAFRDIGLLGDQIICLFNKNNELIFKCPIFSKDHQTSSNDNSQIVFKAVSEILGISYDLVEVIDYSEKKKKFNFELIKQYNNSSNNANKLDNKNLNEIKIDLSDKKNKLVKFFLNSSIFNIKMMGISDFFKIDKNMNSLKYEIIPGWKKYIEKKNNKIKENIIYVINLNNFLNKNTIQRISLELNIKLIKWRILKNFKFEKIHDLKILIIGLGTLGCSVARTCVAWGIKNFTFIDNSRVSFSNVSRQSLFNLENAESYNNIGEYKSIAAKNNLLKISPDLNIISKIMDIPMPGHLNYLKNENLYNTIEELDKIIDNHDVVFLLTDSKESRYFPSLLIAEKHYNCLKKYKNFQNNNIYDTSKLDEWKNTTIQYTENITYKNYMYVLNDGIENININPKLISNKKNELNNHRNIFYSNILSTITQINKMPPLGISVALGFDSFQVIRHSYLYFKGGCYFCNDMNSPTDSMSYRTIDEKCTVTRPGISSISSSIATELLISLTQHPLQFSAPHVENDQYICFDSECDNLKNKNIETSNSFASCLGATPHIITFNLSNLSIRKIYSDAFDRCVCCSEPVILKYQENKSEFVKKVISESLVLEDITNMNVLKQADEKDVIIFE</sequence>
<evidence type="ECO:0000313" key="12">
    <source>
        <dbReference type="Proteomes" id="UP000516480"/>
    </source>
</evidence>
<evidence type="ECO:0000313" key="7">
    <source>
        <dbReference type="EMBL" id="SCO62019.1"/>
    </source>
</evidence>
<dbReference type="GO" id="GO:0019779">
    <property type="term" value="F:Atg8 activating enzyme activity"/>
    <property type="evidence" value="ECO:0007669"/>
    <property type="project" value="TreeGrafter"/>
</dbReference>
<evidence type="ECO:0000313" key="8">
    <source>
        <dbReference type="Proteomes" id="UP000069549"/>
    </source>
</evidence>
<dbReference type="SUPFAM" id="SSF69572">
    <property type="entry name" value="Activating enzymes of the ubiquitin-like proteins"/>
    <property type="match status" value="1"/>
</dbReference>
<dbReference type="EMBL" id="LT608145">
    <property type="protein sequence ID" value="SCM22226.1"/>
    <property type="molecule type" value="Genomic_DNA"/>
</dbReference>
<gene>
    <name evidence="3" type="primary">ATG7</name>
    <name evidence="3" type="ORF">PBK173_000202400</name>
    <name evidence="5" type="ORF">PBNK65E_000194500</name>
    <name evidence="4" type="ORF">PBNK65NY_000193700</name>
    <name evidence="7" type="ORF">PBSP11A_000193500</name>
    <name evidence="6" type="ORF">PBSP11RLL_000193400</name>
</gene>
<dbReference type="PANTHER" id="PTHR10953">
    <property type="entry name" value="UBIQUITIN-ACTIVATING ENZYME E1"/>
    <property type="match status" value="1"/>
</dbReference>
<dbReference type="GO" id="GO:0000407">
    <property type="term" value="C:phagophore assembly site"/>
    <property type="evidence" value="ECO:0007669"/>
    <property type="project" value="TreeGrafter"/>
</dbReference>
<dbReference type="Gene3D" id="3.40.140.70">
    <property type="entry name" value="Ubiquitin-like modifier-activating enzyme ATG7 N-terminal domain"/>
    <property type="match status" value="1"/>
</dbReference>
<reference evidence="3 8" key="1">
    <citation type="submission" date="2016-02" db="EMBL/GenBank/DDBJ databases">
        <authorList>
            <consortium name="Pathogen Informatics"/>
        </authorList>
    </citation>
    <scope>NUCLEOTIDE SEQUENCE [LARGE SCALE GENOMIC DNA]</scope>
    <source>
        <strain evidence="3 8">K173</strain>
        <strain evidence="4 12">NK65 ny</strain>
        <strain evidence="5 11">NK65e</strain>
        <strain evidence="7 9">SP11 Antwerpcl1</strain>
        <strain evidence="6 10">SP11 RLL</strain>
    </source>
</reference>
<evidence type="ECO:0000313" key="11">
    <source>
        <dbReference type="Proteomes" id="UP000220214"/>
    </source>
</evidence>
<dbReference type="VEuPathDB" id="PlasmoDB:PBANKA_0922200"/>
<dbReference type="InterPro" id="IPR042522">
    <property type="entry name" value="Atg7_N_1"/>
</dbReference>
<dbReference type="PANTHER" id="PTHR10953:SF3">
    <property type="entry name" value="UBIQUITIN-LIKE MODIFIER-ACTIVATING ENZYME ATG7"/>
    <property type="match status" value="1"/>
</dbReference>
<dbReference type="GO" id="GO:0000045">
    <property type="term" value="P:autophagosome assembly"/>
    <property type="evidence" value="ECO:0007669"/>
    <property type="project" value="TreeGrafter"/>
</dbReference>
<dbReference type="InterPro" id="IPR045886">
    <property type="entry name" value="ThiF/MoeB/HesA"/>
</dbReference>
<dbReference type="GO" id="GO:0019778">
    <property type="term" value="F:Atg12 activating enzyme activity"/>
    <property type="evidence" value="ECO:0007669"/>
    <property type="project" value="TreeGrafter"/>
</dbReference>
<name>A0A0Y9WN24_PLABE</name>
<dbReference type="GO" id="GO:0006995">
    <property type="term" value="P:cellular response to nitrogen starvation"/>
    <property type="evidence" value="ECO:0007669"/>
    <property type="project" value="TreeGrafter"/>
</dbReference>
<evidence type="ECO:0000313" key="10">
    <source>
        <dbReference type="Proteomes" id="UP000219974"/>
    </source>
</evidence>
<evidence type="ECO:0000313" key="4">
    <source>
        <dbReference type="EMBL" id="SCM22226.1"/>
    </source>
</evidence>